<evidence type="ECO:0000313" key="2">
    <source>
        <dbReference type="Proteomes" id="UP000324800"/>
    </source>
</evidence>
<gene>
    <name evidence="1" type="ORF">EZS28_004021</name>
</gene>
<proteinExistence type="predicted"/>
<name>A0A5J4WZK3_9EUKA</name>
<reference evidence="1 2" key="1">
    <citation type="submission" date="2019-03" db="EMBL/GenBank/DDBJ databases">
        <title>Single cell metagenomics reveals metabolic interactions within the superorganism composed of flagellate Streblomastix strix and complex community of Bacteroidetes bacteria on its surface.</title>
        <authorList>
            <person name="Treitli S.C."/>
            <person name="Kolisko M."/>
            <person name="Husnik F."/>
            <person name="Keeling P."/>
            <person name="Hampl V."/>
        </authorList>
    </citation>
    <scope>NUCLEOTIDE SEQUENCE [LARGE SCALE GENOMIC DNA]</scope>
    <source>
        <strain evidence="1">ST1C</strain>
    </source>
</reference>
<dbReference type="Proteomes" id="UP000324800">
    <property type="component" value="Unassembled WGS sequence"/>
</dbReference>
<protein>
    <submittedName>
        <fullName evidence="1">Uncharacterized protein</fullName>
    </submittedName>
</protein>
<comment type="caution">
    <text evidence="1">The sequence shown here is derived from an EMBL/GenBank/DDBJ whole genome shotgun (WGS) entry which is preliminary data.</text>
</comment>
<sequence>MGFKSDHVDMDALDAAQNVQITVLLVVHAQKVVAQDVLMDVQIVAQDVLNIIQVIKKNKEQKMKLSNKKN</sequence>
<dbReference type="EMBL" id="SNRW01000559">
    <property type="protein sequence ID" value="KAA6400457.1"/>
    <property type="molecule type" value="Genomic_DNA"/>
</dbReference>
<dbReference type="AlphaFoldDB" id="A0A5J4WZK3"/>
<evidence type="ECO:0000313" key="1">
    <source>
        <dbReference type="EMBL" id="KAA6400457.1"/>
    </source>
</evidence>
<accession>A0A5J4WZK3</accession>
<organism evidence="1 2">
    <name type="scientific">Streblomastix strix</name>
    <dbReference type="NCBI Taxonomy" id="222440"/>
    <lineage>
        <taxon>Eukaryota</taxon>
        <taxon>Metamonada</taxon>
        <taxon>Preaxostyla</taxon>
        <taxon>Oxymonadida</taxon>
        <taxon>Streblomastigidae</taxon>
        <taxon>Streblomastix</taxon>
    </lineage>
</organism>